<evidence type="ECO:0000313" key="3">
    <source>
        <dbReference type="EMBL" id="KAF7369000.1"/>
    </source>
</evidence>
<accession>A0A8H6YXP9</accession>
<protein>
    <recommendedName>
        <fullName evidence="2">DUF6604 domain-containing protein</fullName>
    </recommendedName>
</protein>
<feature type="region of interest" description="Disordered" evidence="1">
    <location>
        <begin position="161"/>
        <end position="313"/>
    </location>
</feature>
<feature type="region of interest" description="Disordered" evidence="1">
    <location>
        <begin position="358"/>
        <end position="477"/>
    </location>
</feature>
<feature type="compositionally biased region" description="Acidic residues" evidence="1">
    <location>
        <begin position="443"/>
        <end position="461"/>
    </location>
</feature>
<evidence type="ECO:0000313" key="4">
    <source>
        <dbReference type="Proteomes" id="UP000620124"/>
    </source>
</evidence>
<evidence type="ECO:0000256" key="1">
    <source>
        <dbReference type="SAM" id="MobiDB-lite"/>
    </source>
</evidence>
<dbReference type="EMBL" id="JACAZI010000002">
    <property type="protein sequence ID" value="KAF7369000.1"/>
    <property type="molecule type" value="Genomic_DNA"/>
</dbReference>
<dbReference type="InterPro" id="IPR046539">
    <property type="entry name" value="DUF6604"/>
</dbReference>
<feature type="compositionally biased region" description="Basic and acidic residues" evidence="1">
    <location>
        <begin position="301"/>
        <end position="311"/>
    </location>
</feature>
<feature type="compositionally biased region" description="Acidic residues" evidence="1">
    <location>
        <begin position="164"/>
        <end position="195"/>
    </location>
</feature>
<feature type="compositionally biased region" description="Acidic residues" evidence="1">
    <location>
        <begin position="467"/>
        <end position="477"/>
    </location>
</feature>
<organism evidence="3 4">
    <name type="scientific">Mycena venus</name>
    <dbReference type="NCBI Taxonomy" id="2733690"/>
    <lineage>
        <taxon>Eukaryota</taxon>
        <taxon>Fungi</taxon>
        <taxon>Dikarya</taxon>
        <taxon>Basidiomycota</taxon>
        <taxon>Agaricomycotina</taxon>
        <taxon>Agaricomycetes</taxon>
        <taxon>Agaricomycetidae</taxon>
        <taxon>Agaricales</taxon>
        <taxon>Marasmiineae</taxon>
        <taxon>Mycenaceae</taxon>
        <taxon>Mycena</taxon>
    </lineage>
</organism>
<feature type="domain" description="DUF6604" evidence="2">
    <location>
        <begin position="19"/>
        <end position="188"/>
    </location>
</feature>
<proteinExistence type="predicted"/>
<feature type="compositionally biased region" description="Acidic residues" evidence="1">
    <location>
        <begin position="261"/>
        <end position="300"/>
    </location>
</feature>
<feature type="compositionally biased region" description="Polar residues" evidence="1">
    <location>
        <begin position="410"/>
        <end position="422"/>
    </location>
</feature>
<gene>
    <name evidence="3" type="ORF">MVEN_00226700</name>
</gene>
<reference evidence="3" key="1">
    <citation type="submission" date="2020-05" db="EMBL/GenBank/DDBJ databases">
        <title>Mycena genomes resolve the evolution of fungal bioluminescence.</title>
        <authorList>
            <person name="Tsai I.J."/>
        </authorList>
    </citation>
    <scope>NUCLEOTIDE SEQUENCE</scope>
    <source>
        <strain evidence="3">CCC161011</strain>
    </source>
</reference>
<feature type="compositionally biased region" description="Low complexity" evidence="1">
    <location>
        <begin position="202"/>
        <end position="216"/>
    </location>
</feature>
<dbReference type="Pfam" id="PF20253">
    <property type="entry name" value="DUF6604"/>
    <property type="match status" value="1"/>
</dbReference>
<dbReference type="Proteomes" id="UP000620124">
    <property type="component" value="Unassembled WGS sequence"/>
</dbReference>
<evidence type="ECO:0000259" key="2">
    <source>
        <dbReference type="Pfam" id="PF20253"/>
    </source>
</evidence>
<name>A0A8H6YXP9_9AGAR</name>
<dbReference type="OrthoDB" id="3067304at2759"/>
<dbReference type="AlphaFoldDB" id="A0A8H6YXP9"/>
<sequence length="477" mass="52713">MARTSRNRHPPEIQSASNRYKDHGVRFQRWLVQSAKAHNIPFVASPNPKYDLPIREYLNLSRELIAKRVQPPSTIKTRLNALIKLRTRCWKYYQTVTSWHNRAHFAFIGKMRLVRQICFNIPLEYDTSDSECDGPTMASCLGATTAHHGMDIDEDEIMAGSDQDTAESGDNETETEEGTENEHDSEEEEGEEDENASLSEQDTSSSDRSTPSSLRPQRTHKLGGTRPTKPLPVPGSIRDSEMCLHLPQVASNETCYSNEDTSSDEETGTTDVESGEDEIESEDSEDGEDETQDESEEESERAENDCTHSDQDALSSDAIMVALLSQKLNEPKLRKIISSAVYRPKSLVFVGSSMLLSASRTSAEDESCASSHEDTSSDEEEDESCAGSDKDTDSDDEGSTDSEQPVGVNHSYSYLSCDTISRPNVDRISGQSLSDKNKRHADSDEDSGSVEEEDENGDSLDEATGSDGEDSTAESDQ</sequence>
<keyword evidence="4" id="KW-1185">Reference proteome</keyword>
<comment type="caution">
    <text evidence="3">The sequence shown here is derived from an EMBL/GenBank/DDBJ whole genome shotgun (WGS) entry which is preliminary data.</text>
</comment>